<feature type="binding site" evidence="10">
    <location>
        <position position="226"/>
    </location>
    <ligand>
        <name>substrate</name>
    </ligand>
</feature>
<evidence type="ECO:0000256" key="4">
    <source>
        <dbReference type="ARBA" id="ARBA00021923"/>
    </source>
</evidence>
<comment type="pathway">
    <text evidence="2">Pyrimidine metabolism; UMP biosynthesis via de novo pathway; UMP from orotate: step 2/2.</text>
</comment>
<evidence type="ECO:0000256" key="1">
    <source>
        <dbReference type="ARBA" id="ARBA00002356"/>
    </source>
</evidence>
<name>A0A9D6LNI4_9BACT</name>
<evidence type="ECO:0000313" key="12">
    <source>
        <dbReference type="EMBL" id="MBI3627734.1"/>
    </source>
</evidence>
<evidence type="ECO:0000256" key="8">
    <source>
        <dbReference type="ARBA" id="ARBA00033428"/>
    </source>
</evidence>
<comment type="caution">
    <text evidence="12">The sequence shown here is derived from an EMBL/GenBank/DDBJ whole genome shotgun (WGS) entry which is preliminary data.</text>
</comment>
<evidence type="ECO:0000256" key="7">
    <source>
        <dbReference type="ARBA" id="ARBA00023239"/>
    </source>
</evidence>
<dbReference type="InterPro" id="IPR013785">
    <property type="entry name" value="Aldolase_TIM"/>
</dbReference>
<dbReference type="GO" id="GO:0044205">
    <property type="term" value="P:'de novo' UMP biosynthetic process"/>
    <property type="evidence" value="ECO:0007669"/>
    <property type="project" value="InterPro"/>
</dbReference>
<feature type="active site" description="For OMPdecase activity" evidence="9">
    <location>
        <position position="63"/>
    </location>
</feature>
<evidence type="ECO:0000313" key="13">
    <source>
        <dbReference type="Proteomes" id="UP000808388"/>
    </source>
</evidence>
<dbReference type="Proteomes" id="UP000808388">
    <property type="component" value="Unassembled WGS sequence"/>
</dbReference>
<gene>
    <name evidence="12" type="ORF">HY220_03270</name>
</gene>
<protein>
    <recommendedName>
        <fullName evidence="4">Orotidine 5'-phosphate decarboxylase</fullName>
        <ecNumber evidence="3">4.1.1.23</ecNumber>
    </recommendedName>
    <alternativeName>
        <fullName evidence="8">OMP decarboxylase</fullName>
    </alternativeName>
</protein>
<dbReference type="PANTHER" id="PTHR32119:SF2">
    <property type="entry name" value="OROTIDINE 5'-PHOSPHATE DECARBOXYLASE"/>
    <property type="match status" value="1"/>
</dbReference>
<accession>A0A9D6LNI4</accession>
<dbReference type="InterPro" id="IPR014732">
    <property type="entry name" value="OMPdecase"/>
</dbReference>
<organism evidence="12 13">
    <name type="scientific">Candidatus Sungiibacteriota bacterium</name>
    <dbReference type="NCBI Taxonomy" id="2750080"/>
    <lineage>
        <taxon>Bacteria</taxon>
        <taxon>Candidatus Sungiibacteriota</taxon>
    </lineage>
</organism>
<dbReference type="Gene3D" id="3.20.20.70">
    <property type="entry name" value="Aldolase class I"/>
    <property type="match status" value="1"/>
</dbReference>
<feature type="active site" description="For OMPdecase activity" evidence="9">
    <location>
        <position position="61"/>
    </location>
</feature>
<dbReference type="AlphaFoldDB" id="A0A9D6LNI4"/>
<keyword evidence="6" id="KW-0665">Pyrimidine biosynthesis</keyword>
<evidence type="ECO:0000259" key="11">
    <source>
        <dbReference type="SMART" id="SM00934"/>
    </source>
</evidence>
<comment type="function">
    <text evidence="1">Catalyzes the decarboxylation of orotidine 5'-monophosphate (OMP) to uridine 5'-monophosphate (UMP).</text>
</comment>
<feature type="binding site" evidence="10">
    <location>
        <position position="136"/>
    </location>
    <ligand>
        <name>substrate</name>
    </ligand>
</feature>
<evidence type="ECO:0000256" key="6">
    <source>
        <dbReference type="ARBA" id="ARBA00022975"/>
    </source>
</evidence>
<dbReference type="CDD" id="cd04725">
    <property type="entry name" value="OMP_decarboxylase_like"/>
    <property type="match status" value="1"/>
</dbReference>
<proteinExistence type="predicted"/>
<dbReference type="GO" id="GO:0005829">
    <property type="term" value="C:cytosol"/>
    <property type="evidence" value="ECO:0007669"/>
    <property type="project" value="TreeGrafter"/>
</dbReference>
<evidence type="ECO:0000256" key="10">
    <source>
        <dbReference type="PIRSR" id="PIRSR614732-2"/>
    </source>
</evidence>
<dbReference type="EMBL" id="JACQCQ010000012">
    <property type="protein sequence ID" value="MBI3627734.1"/>
    <property type="molecule type" value="Genomic_DNA"/>
</dbReference>
<evidence type="ECO:0000256" key="2">
    <source>
        <dbReference type="ARBA" id="ARBA00004861"/>
    </source>
</evidence>
<keyword evidence="5" id="KW-0210">Decarboxylase</keyword>
<feature type="binding site" evidence="10">
    <location>
        <position position="11"/>
    </location>
    <ligand>
        <name>substrate</name>
    </ligand>
</feature>
<dbReference type="PANTHER" id="PTHR32119">
    <property type="entry name" value="OROTIDINE 5'-PHOSPHATE DECARBOXYLASE"/>
    <property type="match status" value="1"/>
</dbReference>
<feature type="binding site" evidence="10">
    <location>
        <position position="197"/>
    </location>
    <ligand>
        <name>substrate</name>
    </ligand>
</feature>
<feature type="binding site" evidence="10">
    <location>
        <position position="206"/>
    </location>
    <ligand>
        <name>substrate</name>
    </ligand>
</feature>
<feature type="domain" description="Orotidine 5'-phosphate decarboxylase" evidence="11">
    <location>
        <begin position="5"/>
        <end position="242"/>
    </location>
</feature>
<keyword evidence="7" id="KW-0456">Lyase</keyword>
<feature type="binding site" evidence="10">
    <location>
        <position position="227"/>
    </location>
    <ligand>
        <name>substrate</name>
    </ligand>
</feature>
<dbReference type="Pfam" id="PF00215">
    <property type="entry name" value="OMPdecase"/>
    <property type="match status" value="1"/>
</dbReference>
<evidence type="ECO:0000256" key="9">
    <source>
        <dbReference type="PIRSR" id="PIRSR614732-1"/>
    </source>
</evidence>
<dbReference type="EC" id="4.1.1.23" evidence="3"/>
<dbReference type="SUPFAM" id="SSF51366">
    <property type="entry name" value="Ribulose-phoshate binding barrel"/>
    <property type="match status" value="1"/>
</dbReference>
<dbReference type="InterPro" id="IPR011060">
    <property type="entry name" value="RibuloseP-bd_barrel"/>
</dbReference>
<feature type="binding site" evidence="10">
    <location>
        <position position="34"/>
    </location>
    <ligand>
        <name>substrate</name>
    </ligand>
</feature>
<dbReference type="GO" id="GO:0004590">
    <property type="term" value="F:orotidine-5'-phosphate decarboxylase activity"/>
    <property type="evidence" value="ECO:0007669"/>
    <property type="project" value="UniProtKB-EC"/>
</dbReference>
<evidence type="ECO:0000256" key="3">
    <source>
        <dbReference type="ARBA" id="ARBA00012321"/>
    </source>
</evidence>
<dbReference type="SMART" id="SM00934">
    <property type="entry name" value="OMPdecase"/>
    <property type="match status" value="1"/>
</dbReference>
<dbReference type="GO" id="GO:0006207">
    <property type="term" value="P:'de novo' pyrimidine nucleobase biosynthetic process"/>
    <property type="evidence" value="ECO:0007669"/>
    <property type="project" value="InterPro"/>
</dbReference>
<reference evidence="12" key="1">
    <citation type="submission" date="2020-07" db="EMBL/GenBank/DDBJ databases">
        <title>Huge and variable diversity of episymbiotic CPR bacteria and DPANN archaea in groundwater ecosystems.</title>
        <authorList>
            <person name="He C.Y."/>
            <person name="Keren R."/>
            <person name="Whittaker M."/>
            <person name="Farag I.F."/>
            <person name="Doudna J."/>
            <person name="Cate J.H.D."/>
            <person name="Banfield J.F."/>
        </authorList>
    </citation>
    <scope>NUCLEOTIDE SEQUENCE</scope>
    <source>
        <strain evidence="12">NC_groundwater_972_Pr1_S-0.2um_49_27</strain>
    </source>
</reference>
<feature type="active site" description="For OMPdecase activity" evidence="9">
    <location>
        <position position="66"/>
    </location>
</feature>
<sequence>MLHSPIFIAQDNMELSASVDLVSKLKGHHAAGFKVNDFWDNYGRAGLEKLREAGAYELWVDVKVKDTPNTVANRIASISQAGVSYITVMADGEVDMMMGAVKARTDFLKKEAISLDIDGDGIPAIGPGIIAVTVLTSLTEEQTHLTYGQPVKAAALYLARLAKLSGIDIIVCSPQEVSLLSKRPELSGMSFFTPGIRPTWKKPTDQKRIDTPRAAILAGVTSIVVGRAITEAQDPVAAFDVIYKEVGLALRERQRGRS</sequence>
<evidence type="ECO:0000256" key="5">
    <source>
        <dbReference type="ARBA" id="ARBA00022793"/>
    </source>
</evidence>
<dbReference type="InterPro" id="IPR001754">
    <property type="entry name" value="OMPdeCOase_dom"/>
</dbReference>